<feature type="compositionally biased region" description="Polar residues" evidence="1">
    <location>
        <begin position="68"/>
        <end position="77"/>
    </location>
</feature>
<feature type="compositionally biased region" description="Polar residues" evidence="1">
    <location>
        <begin position="215"/>
        <end position="224"/>
    </location>
</feature>
<accession>A0A948S1M0</accession>
<sequence length="420" mass="44834">MKSDFGEPSEFHLMWSAYSTMESRLQSKVEGGDETSPAQGEEGFASAPSPKEAKTVHPPLENVAVTPPSVNAGSSKAETPPIQGEETIAKDAIVKEADGWKEAMVKEIDGGKETEVMDKTDPARDLQKGDRAQRLSSGAPPTITHQAVEAKHPSEAAALDAEKGLEPEWTQAPQGKGSELPDASNGRDNPSNASGGFGGQRRNGQPAVVPGQEVESITGSTRRNSVPVDPQLENSTTNSKTGITTTGTTETAADGIPMMFSAPGAQVVAAAETESIWVPNTEPEIFTEQVGQVVRLAIRNGRQEINIRLRPPEWGTLNIRIRTEGNRVDLTVQSDHSRVIQLLQDGRQGLEKALQQSGFELGHFLVGSGEERTAFDRAFQGPVPGEERAADVSATETAEPAETLTGIERRLPGGRINLLV</sequence>
<comment type="caution">
    <text evidence="3">The sequence shown here is derived from an EMBL/GenBank/DDBJ whole genome shotgun (WGS) entry which is preliminary data.</text>
</comment>
<reference evidence="3" key="1">
    <citation type="submission" date="2021-05" db="EMBL/GenBank/DDBJ databases">
        <title>Energy efficiency and biological interactions define the core microbiome of deep oligotrophic groundwater.</title>
        <authorList>
            <person name="Mehrshad M."/>
            <person name="Lopez-Fernandez M."/>
            <person name="Bell E."/>
            <person name="Bernier-Latmani R."/>
            <person name="Bertilsson S."/>
            <person name="Dopson M."/>
        </authorList>
    </citation>
    <scope>NUCLEOTIDE SEQUENCE</scope>
    <source>
        <strain evidence="3">Modern_marine.mb.64</strain>
    </source>
</reference>
<gene>
    <name evidence="3" type="ORF">KJ970_14755</name>
</gene>
<keyword evidence="3" id="KW-0282">Flagellum</keyword>
<feature type="compositionally biased region" description="Low complexity" evidence="1">
    <location>
        <begin position="234"/>
        <end position="251"/>
    </location>
</feature>
<dbReference type="AlphaFoldDB" id="A0A948S1M0"/>
<dbReference type="CDD" id="cd17470">
    <property type="entry name" value="T3SS_Flik_C"/>
    <property type="match status" value="1"/>
</dbReference>
<keyword evidence="3" id="KW-0966">Cell projection</keyword>
<organism evidence="3 4">
    <name type="scientific">Eiseniibacteriota bacterium</name>
    <dbReference type="NCBI Taxonomy" id="2212470"/>
    <lineage>
        <taxon>Bacteria</taxon>
        <taxon>Candidatus Eiseniibacteriota</taxon>
    </lineage>
</organism>
<dbReference type="Pfam" id="PF02120">
    <property type="entry name" value="Flg_hook"/>
    <property type="match status" value="1"/>
</dbReference>
<feature type="domain" description="Flagellar hook-length control protein-like C-terminal" evidence="2">
    <location>
        <begin position="296"/>
        <end position="373"/>
    </location>
</feature>
<feature type="region of interest" description="Disordered" evidence="1">
    <location>
        <begin position="22"/>
        <end position="89"/>
    </location>
</feature>
<feature type="region of interest" description="Disordered" evidence="1">
    <location>
        <begin position="106"/>
        <end position="157"/>
    </location>
</feature>
<evidence type="ECO:0000313" key="3">
    <source>
        <dbReference type="EMBL" id="MBU2692179.1"/>
    </source>
</evidence>
<feature type="compositionally biased region" description="Basic and acidic residues" evidence="1">
    <location>
        <begin position="148"/>
        <end position="157"/>
    </location>
</feature>
<dbReference type="PANTHER" id="PTHR37533:SF2">
    <property type="entry name" value="FLAGELLAR HOOK-LENGTH CONTROL PROTEIN"/>
    <property type="match status" value="1"/>
</dbReference>
<protein>
    <submittedName>
        <fullName evidence="3">Flagellar hook-length control protein FliK</fullName>
    </submittedName>
</protein>
<dbReference type="Gene3D" id="3.30.750.140">
    <property type="match status" value="1"/>
</dbReference>
<proteinExistence type="predicted"/>
<evidence type="ECO:0000313" key="4">
    <source>
        <dbReference type="Proteomes" id="UP000777784"/>
    </source>
</evidence>
<evidence type="ECO:0000259" key="2">
    <source>
        <dbReference type="Pfam" id="PF02120"/>
    </source>
</evidence>
<feature type="region of interest" description="Disordered" evidence="1">
    <location>
        <begin position="169"/>
        <end position="255"/>
    </location>
</feature>
<keyword evidence="3" id="KW-0969">Cilium</keyword>
<dbReference type="Proteomes" id="UP000777784">
    <property type="component" value="Unassembled WGS sequence"/>
</dbReference>
<feature type="region of interest" description="Disordered" evidence="1">
    <location>
        <begin position="381"/>
        <end position="400"/>
    </location>
</feature>
<dbReference type="InterPro" id="IPR038610">
    <property type="entry name" value="FliK-like_C_sf"/>
</dbReference>
<dbReference type="PANTHER" id="PTHR37533">
    <property type="entry name" value="FLAGELLAR HOOK-LENGTH CONTROL PROTEIN"/>
    <property type="match status" value="1"/>
</dbReference>
<feature type="compositionally biased region" description="Basic and acidic residues" evidence="1">
    <location>
        <begin position="106"/>
        <end position="133"/>
    </location>
</feature>
<name>A0A948S1M0_UNCEI</name>
<evidence type="ECO:0000256" key="1">
    <source>
        <dbReference type="SAM" id="MobiDB-lite"/>
    </source>
</evidence>
<dbReference type="InterPro" id="IPR021136">
    <property type="entry name" value="Flagellar_hook_control-like_C"/>
</dbReference>
<dbReference type="EMBL" id="JAHJDP010000085">
    <property type="protein sequence ID" value="MBU2692179.1"/>
    <property type="molecule type" value="Genomic_DNA"/>
</dbReference>
<dbReference type="InterPro" id="IPR052563">
    <property type="entry name" value="FliK"/>
</dbReference>